<comment type="caution">
    <text evidence="1">The sequence shown here is derived from an EMBL/GenBank/DDBJ whole genome shotgun (WGS) entry which is preliminary data.</text>
</comment>
<keyword evidence="2" id="KW-1185">Reference proteome</keyword>
<evidence type="ECO:0000313" key="2">
    <source>
        <dbReference type="Proteomes" id="UP001243375"/>
    </source>
</evidence>
<evidence type="ECO:0000313" key="1">
    <source>
        <dbReference type="EMBL" id="KAJ9117031.1"/>
    </source>
</evidence>
<reference evidence="1" key="1">
    <citation type="submission" date="2023-04" db="EMBL/GenBank/DDBJ databases">
        <title>Draft Genome sequencing of Naganishia species isolated from polar environments using Oxford Nanopore Technology.</title>
        <authorList>
            <person name="Leo P."/>
            <person name="Venkateswaran K."/>
        </authorList>
    </citation>
    <scope>NUCLEOTIDE SEQUENCE</scope>
    <source>
        <strain evidence="1">MNA-CCFEE 5425</strain>
    </source>
</reference>
<proteinExistence type="predicted"/>
<gene>
    <name evidence="1" type="ORF">QFC22_004690</name>
</gene>
<accession>A0ACC2X0V7</accession>
<dbReference type="Proteomes" id="UP001243375">
    <property type="component" value="Unassembled WGS sequence"/>
</dbReference>
<protein>
    <submittedName>
        <fullName evidence="1">Uncharacterized protein</fullName>
    </submittedName>
</protein>
<organism evidence="1 2">
    <name type="scientific">Naganishia vaughanmartiniae</name>
    <dbReference type="NCBI Taxonomy" id="1424756"/>
    <lineage>
        <taxon>Eukaryota</taxon>
        <taxon>Fungi</taxon>
        <taxon>Dikarya</taxon>
        <taxon>Basidiomycota</taxon>
        <taxon>Agaricomycotina</taxon>
        <taxon>Tremellomycetes</taxon>
        <taxon>Filobasidiales</taxon>
        <taxon>Filobasidiaceae</taxon>
        <taxon>Naganishia</taxon>
    </lineage>
</organism>
<sequence length="311" mass="34218">MDRSVPAAQQVVNGPAIWTLEIDSSWNKLTKELKKVVEQCELGECEAFISTFIIVGQVFKAIAKEQPQLIPGAEDNSGAEWMKQLMKRILGDAYELVHSGSVQRAFADLASKLFPPETVYCGRDASNLQLLGILSSSENVSQFFMHPILLGTCDAEYKAFLKGRASSNAKKIAAAYAQARLQWDNMSSKLGKLSSTPLTLLRLGGPQQWLADPFSSISWELQSADTAATAASSHHTFSQVDAETLHSEIAIDPALSQSYSPESQKPDTVEARSQLRRTWVELEHLLSTMPSTRLIEEQNTPHVSGQDILAR</sequence>
<dbReference type="EMBL" id="JASBWU010000013">
    <property type="protein sequence ID" value="KAJ9117031.1"/>
    <property type="molecule type" value="Genomic_DNA"/>
</dbReference>
<name>A0ACC2X0V7_9TREE</name>